<name>A0A2G5SQ36_9PELO</name>
<sequence length="221" mass="25317">MSFVIGRPRSVSASCLVRSSIEMPVNLEMRIKNLDDVFREQWNMFDEASKYITKALTHEYFGPWQHISNILAACQSRNKIITGDYLRADSYESMRIINTRMTDVLNAIIPVRDFMAFAIEQYEKQKEEARLNAERLKQLEEARLKELGPIAVLQKVVDGLDELKIVTVNEKPVVPAGPVEEAPASAPLETNLLLNEQAEKPNAYEEPPRRGRSFFKCFGRR</sequence>
<reference evidence="2" key="1">
    <citation type="submission" date="2017-10" db="EMBL/GenBank/DDBJ databases">
        <title>Rapid genome shrinkage in a self-fertile nematode reveals novel sperm competition proteins.</title>
        <authorList>
            <person name="Yin D."/>
            <person name="Schwarz E.M."/>
            <person name="Thomas C.G."/>
            <person name="Felde R.L."/>
            <person name="Korf I.F."/>
            <person name="Cutter A.D."/>
            <person name="Schartner C.M."/>
            <person name="Ralston E.J."/>
            <person name="Meyer B.J."/>
            <person name="Haag E.S."/>
        </authorList>
    </citation>
    <scope>NUCLEOTIDE SEQUENCE [LARGE SCALE GENOMIC DNA]</scope>
    <source>
        <strain evidence="2">JU1422</strain>
    </source>
</reference>
<gene>
    <name evidence="1" type="primary">Cni-T21E8.7</name>
    <name evidence="1" type="synonym">Cnig_chr_X.g23363</name>
    <name evidence="1" type="ORF">B9Z55_023363</name>
</gene>
<protein>
    <submittedName>
        <fullName evidence="1">Uncharacterized protein</fullName>
    </submittedName>
</protein>
<proteinExistence type="predicted"/>
<comment type="caution">
    <text evidence="1">The sequence shown here is derived from an EMBL/GenBank/DDBJ whole genome shotgun (WGS) entry which is preliminary data.</text>
</comment>
<evidence type="ECO:0000313" key="2">
    <source>
        <dbReference type="Proteomes" id="UP000230233"/>
    </source>
</evidence>
<accession>A0A2G5SQ36</accession>
<organism evidence="1 2">
    <name type="scientific">Caenorhabditis nigoni</name>
    <dbReference type="NCBI Taxonomy" id="1611254"/>
    <lineage>
        <taxon>Eukaryota</taxon>
        <taxon>Metazoa</taxon>
        <taxon>Ecdysozoa</taxon>
        <taxon>Nematoda</taxon>
        <taxon>Chromadorea</taxon>
        <taxon>Rhabditida</taxon>
        <taxon>Rhabditina</taxon>
        <taxon>Rhabditomorpha</taxon>
        <taxon>Rhabditoidea</taxon>
        <taxon>Rhabditidae</taxon>
        <taxon>Peloderinae</taxon>
        <taxon>Caenorhabditis</taxon>
    </lineage>
</organism>
<dbReference type="AlphaFoldDB" id="A0A2G5SQ36"/>
<dbReference type="EMBL" id="PDUG01000006">
    <property type="protein sequence ID" value="PIC16946.1"/>
    <property type="molecule type" value="Genomic_DNA"/>
</dbReference>
<dbReference type="Proteomes" id="UP000230233">
    <property type="component" value="Chromosome X"/>
</dbReference>
<evidence type="ECO:0000313" key="1">
    <source>
        <dbReference type="EMBL" id="PIC16946.1"/>
    </source>
</evidence>
<dbReference type="OrthoDB" id="5816196at2759"/>
<keyword evidence="2" id="KW-1185">Reference proteome</keyword>